<protein>
    <submittedName>
        <fullName evidence="1">Uncharacterized protein</fullName>
    </submittedName>
</protein>
<sequence>MKKQLTVLDYYPKFKRRPKSMRKRSIIERKDNELGHTEKLSKAQSLRNLAISKKRLNIAEINGFYFMKETPPIKILSKSDPRSTPERKECQFNNKNSFGQKKRLDFNISPKKNESRKEILNPKIESQMNNLLDLHKLFKNKDMAMRMRPNLQERQIRL</sequence>
<dbReference type="Proteomes" id="UP001295684">
    <property type="component" value="Unassembled WGS sequence"/>
</dbReference>
<reference evidence="1" key="1">
    <citation type="submission" date="2023-07" db="EMBL/GenBank/DDBJ databases">
        <authorList>
            <consortium name="AG Swart"/>
            <person name="Singh M."/>
            <person name="Singh A."/>
            <person name="Seah K."/>
            <person name="Emmerich C."/>
        </authorList>
    </citation>
    <scope>NUCLEOTIDE SEQUENCE</scope>
    <source>
        <strain evidence="1">DP1</strain>
    </source>
</reference>
<gene>
    <name evidence="1" type="ORF">ECRASSUSDP1_LOCUS13998</name>
</gene>
<evidence type="ECO:0000313" key="1">
    <source>
        <dbReference type="EMBL" id="CAI2372667.1"/>
    </source>
</evidence>
<proteinExistence type="predicted"/>
<evidence type="ECO:0000313" key="2">
    <source>
        <dbReference type="Proteomes" id="UP001295684"/>
    </source>
</evidence>
<keyword evidence="2" id="KW-1185">Reference proteome</keyword>
<dbReference type="EMBL" id="CAMPGE010013963">
    <property type="protein sequence ID" value="CAI2372667.1"/>
    <property type="molecule type" value="Genomic_DNA"/>
</dbReference>
<comment type="caution">
    <text evidence="1">The sequence shown here is derived from an EMBL/GenBank/DDBJ whole genome shotgun (WGS) entry which is preliminary data.</text>
</comment>
<name>A0AAD2CW44_EUPCR</name>
<organism evidence="1 2">
    <name type="scientific">Euplotes crassus</name>
    <dbReference type="NCBI Taxonomy" id="5936"/>
    <lineage>
        <taxon>Eukaryota</taxon>
        <taxon>Sar</taxon>
        <taxon>Alveolata</taxon>
        <taxon>Ciliophora</taxon>
        <taxon>Intramacronucleata</taxon>
        <taxon>Spirotrichea</taxon>
        <taxon>Hypotrichia</taxon>
        <taxon>Euplotida</taxon>
        <taxon>Euplotidae</taxon>
        <taxon>Moneuplotes</taxon>
    </lineage>
</organism>
<accession>A0AAD2CW44</accession>
<dbReference type="AlphaFoldDB" id="A0AAD2CW44"/>